<evidence type="ECO:0000256" key="4">
    <source>
        <dbReference type="ARBA" id="ARBA00012458"/>
    </source>
</evidence>
<evidence type="ECO:0000256" key="1">
    <source>
        <dbReference type="ARBA" id="ARBA00000012"/>
    </source>
</evidence>
<dbReference type="Pfam" id="PF00809">
    <property type="entry name" value="Pterin_bind"/>
    <property type="match status" value="1"/>
</dbReference>
<evidence type="ECO:0000259" key="9">
    <source>
        <dbReference type="PROSITE" id="PS50972"/>
    </source>
</evidence>
<name>A0A6S6XU63_9PROT</name>
<dbReference type="SUPFAM" id="SSF51717">
    <property type="entry name" value="Dihydropteroate synthetase-like"/>
    <property type="match status" value="1"/>
</dbReference>
<evidence type="ECO:0000313" key="10">
    <source>
        <dbReference type="EMBL" id="CAB1369495.1"/>
    </source>
</evidence>
<feature type="domain" description="Pterin-binding" evidence="9">
    <location>
        <begin position="17"/>
        <end position="268"/>
    </location>
</feature>
<accession>A0A6S6XU63</accession>
<evidence type="ECO:0000313" key="11">
    <source>
        <dbReference type="Proteomes" id="UP000515733"/>
    </source>
</evidence>
<dbReference type="OrthoDB" id="9811744at2"/>
<dbReference type="InterPro" id="IPR011005">
    <property type="entry name" value="Dihydropteroate_synth-like_sf"/>
</dbReference>
<dbReference type="InterPro" id="IPR006390">
    <property type="entry name" value="DHP_synth_dom"/>
</dbReference>
<comment type="catalytic activity">
    <reaction evidence="1">
        <text>(7,8-dihydropterin-6-yl)methyl diphosphate + 4-aminobenzoate = 7,8-dihydropteroate + diphosphate</text>
        <dbReference type="Rhea" id="RHEA:19949"/>
        <dbReference type="ChEBI" id="CHEBI:17836"/>
        <dbReference type="ChEBI" id="CHEBI:17839"/>
        <dbReference type="ChEBI" id="CHEBI:33019"/>
        <dbReference type="ChEBI" id="CHEBI:72950"/>
        <dbReference type="EC" id="2.5.1.15"/>
    </reaction>
</comment>
<evidence type="ECO:0000256" key="6">
    <source>
        <dbReference type="ARBA" id="ARBA00022723"/>
    </source>
</evidence>
<proteinExistence type="predicted"/>
<sequence>MDDTLYCGRYVLILKRPLIMGIVNLTDDSFSGDGFGDDGVRAIAHGRRLREEGADLLDLGGESTRPGAPPVSAQQELDRVLPVLEGLLEYDVPLSVDTAKPEVMVAALAAGADMINDISALEAPGALDAVANSRAAVCLMHMQGVPRTMQQAPRYVDVVAEVGAYLAGRVEAAQAAGIPLTRIVVDPGFGFGKTLAHNLALLRHLDKLRVSGLPLLAGLSRKSMLGLLTGRSEQDRGYASVAAALLAAQNGARILRVHDVAATRDALTVWNALEEVSE</sequence>
<dbReference type="KEGG" id="doe:DENOEST_2330"/>
<evidence type="ECO:0000256" key="2">
    <source>
        <dbReference type="ARBA" id="ARBA00001946"/>
    </source>
</evidence>
<evidence type="ECO:0000256" key="8">
    <source>
        <dbReference type="ARBA" id="ARBA00022909"/>
    </source>
</evidence>
<dbReference type="Gene3D" id="3.20.20.20">
    <property type="entry name" value="Dihydropteroate synthase-like"/>
    <property type="match status" value="1"/>
</dbReference>
<dbReference type="Proteomes" id="UP000515733">
    <property type="component" value="Chromosome"/>
</dbReference>
<dbReference type="InterPro" id="IPR000489">
    <property type="entry name" value="Pterin-binding_dom"/>
</dbReference>
<keyword evidence="8" id="KW-0289">Folate biosynthesis</keyword>
<comment type="cofactor">
    <cofactor evidence="2">
        <name>Mg(2+)</name>
        <dbReference type="ChEBI" id="CHEBI:18420"/>
    </cofactor>
</comment>
<organism evidence="10 11">
    <name type="scientific">Denitratisoma oestradiolicum</name>
    <dbReference type="NCBI Taxonomy" id="311182"/>
    <lineage>
        <taxon>Bacteria</taxon>
        <taxon>Pseudomonadati</taxon>
        <taxon>Pseudomonadota</taxon>
        <taxon>Betaproteobacteria</taxon>
        <taxon>Nitrosomonadales</taxon>
        <taxon>Sterolibacteriaceae</taxon>
        <taxon>Denitratisoma</taxon>
    </lineage>
</organism>
<keyword evidence="11" id="KW-1185">Reference proteome</keyword>
<dbReference type="GO" id="GO:0046656">
    <property type="term" value="P:folic acid biosynthetic process"/>
    <property type="evidence" value="ECO:0007669"/>
    <property type="project" value="UniProtKB-KW"/>
</dbReference>
<comment type="pathway">
    <text evidence="3">Cofactor biosynthesis; tetrahydrofolate biosynthesis; 7,8-dihydrofolate from 2-amino-4-hydroxy-6-hydroxymethyl-7,8-dihydropteridine diphosphate and 4-aminobenzoate: step 1/2.</text>
</comment>
<evidence type="ECO:0000256" key="7">
    <source>
        <dbReference type="ARBA" id="ARBA00022842"/>
    </source>
</evidence>
<dbReference type="GO" id="GO:0004156">
    <property type="term" value="F:dihydropteroate synthase activity"/>
    <property type="evidence" value="ECO:0007669"/>
    <property type="project" value="UniProtKB-EC"/>
</dbReference>
<dbReference type="EC" id="2.5.1.15" evidence="4"/>
<dbReference type="EMBL" id="LR778301">
    <property type="protein sequence ID" value="CAB1369495.1"/>
    <property type="molecule type" value="Genomic_DNA"/>
</dbReference>
<dbReference type="NCBIfam" id="TIGR01496">
    <property type="entry name" value="DHPS"/>
    <property type="match status" value="1"/>
</dbReference>
<evidence type="ECO:0000256" key="5">
    <source>
        <dbReference type="ARBA" id="ARBA00022679"/>
    </source>
</evidence>
<dbReference type="InterPro" id="IPR045031">
    <property type="entry name" value="DHP_synth-like"/>
</dbReference>
<dbReference type="AlphaFoldDB" id="A0A6S6XU63"/>
<dbReference type="PROSITE" id="PS00793">
    <property type="entry name" value="DHPS_2"/>
    <property type="match status" value="1"/>
</dbReference>
<reference evidence="10 11" key="1">
    <citation type="submission" date="2020-03" db="EMBL/GenBank/DDBJ databases">
        <authorList>
            <consortium name="Genoscope - CEA"/>
            <person name="William W."/>
        </authorList>
    </citation>
    <scope>NUCLEOTIDE SEQUENCE [LARGE SCALE GENOMIC DNA]</scope>
    <source>
        <strain evidence="11">DSM 16959</strain>
    </source>
</reference>
<dbReference type="GO" id="GO:0046872">
    <property type="term" value="F:metal ion binding"/>
    <property type="evidence" value="ECO:0007669"/>
    <property type="project" value="UniProtKB-KW"/>
</dbReference>
<dbReference type="CDD" id="cd00739">
    <property type="entry name" value="DHPS"/>
    <property type="match status" value="1"/>
</dbReference>
<dbReference type="PANTHER" id="PTHR20941:SF1">
    <property type="entry name" value="FOLIC ACID SYNTHESIS PROTEIN FOL1"/>
    <property type="match status" value="1"/>
</dbReference>
<dbReference type="GO" id="GO:0046654">
    <property type="term" value="P:tetrahydrofolate biosynthetic process"/>
    <property type="evidence" value="ECO:0007669"/>
    <property type="project" value="TreeGrafter"/>
</dbReference>
<dbReference type="PANTHER" id="PTHR20941">
    <property type="entry name" value="FOLATE SYNTHESIS PROTEINS"/>
    <property type="match status" value="1"/>
</dbReference>
<keyword evidence="7" id="KW-0460">Magnesium</keyword>
<keyword evidence="6" id="KW-0479">Metal-binding</keyword>
<gene>
    <name evidence="10" type="primary">folP</name>
    <name evidence="10" type="ORF">DENOEST_2330</name>
</gene>
<keyword evidence="5 10" id="KW-0808">Transferase</keyword>
<evidence type="ECO:0000256" key="3">
    <source>
        <dbReference type="ARBA" id="ARBA00004763"/>
    </source>
</evidence>
<protein>
    <recommendedName>
        <fullName evidence="4">dihydropteroate synthase</fullName>
        <ecNumber evidence="4">2.5.1.15</ecNumber>
    </recommendedName>
</protein>
<dbReference type="GO" id="GO:0005829">
    <property type="term" value="C:cytosol"/>
    <property type="evidence" value="ECO:0007669"/>
    <property type="project" value="TreeGrafter"/>
</dbReference>
<dbReference type="PROSITE" id="PS50972">
    <property type="entry name" value="PTERIN_BINDING"/>
    <property type="match status" value="1"/>
</dbReference>